<dbReference type="RefSeq" id="WP_128583649.1">
    <property type="nucleotide sequence ID" value="NZ_CP162514.1"/>
</dbReference>
<name>A0AB39APF8_9GAMM</name>
<proteinExistence type="predicted"/>
<dbReference type="EMBL" id="CP162514">
    <property type="protein sequence ID" value="XDH87348.1"/>
    <property type="molecule type" value="Genomic_DNA"/>
</dbReference>
<dbReference type="AlphaFoldDB" id="A0AB39APF8"/>
<protein>
    <submittedName>
        <fullName evidence="1">Uncharacterized protein</fullName>
    </submittedName>
</protein>
<sequence>MTVYQIKNEAYTYDVIDFNIVELSKILSKHSDLEPDTVLKMFMSASLNNIEFSHLWPEGLNFDYFGKAKKQDYDISLLGKFLIMKMPVYELLKERLASFGEFLPVKAEGNNMMLFNLLTFGQEQKDMCLTKYEDGFEDGLELLTFEQDDIQSKLLFKSKLEGAQKVYCTDEFKNIIHSNNLKGLVFDEDLLDPFV</sequence>
<organism evidence="1">
    <name type="scientific">Pseudoalteromonas sp. SD03</name>
    <dbReference type="NCBI Taxonomy" id="3231719"/>
    <lineage>
        <taxon>Bacteria</taxon>
        <taxon>Pseudomonadati</taxon>
        <taxon>Pseudomonadota</taxon>
        <taxon>Gammaproteobacteria</taxon>
        <taxon>Alteromonadales</taxon>
        <taxon>Pseudoalteromonadaceae</taxon>
        <taxon>Pseudoalteromonas</taxon>
    </lineage>
</organism>
<reference evidence="1" key="1">
    <citation type="submission" date="2024-07" db="EMBL/GenBank/DDBJ databases">
        <authorList>
            <person name="Jiang Y."/>
            <person name="Qin Q."/>
        </authorList>
    </citation>
    <scope>NUCLEOTIDE SEQUENCE</scope>
    <source>
        <strain evidence="1">SD03</strain>
    </source>
</reference>
<evidence type="ECO:0000313" key="1">
    <source>
        <dbReference type="EMBL" id="XDH87348.1"/>
    </source>
</evidence>
<gene>
    <name evidence="1" type="ORF">ABZP26_15005</name>
</gene>
<accession>A0AB39APF8</accession>